<protein>
    <submittedName>
        <fullName evidence="4">Alpha/beta-hydrolase</fullName>
    </submittedName>
</protein>
<dbReference type="InterPro" id="IPR000073">
    <property type="entry name" value="AB_hydrolase_1"/>
</dbReference>
<accession>A0A2V5H0S4</accession>
<organism evidence="4 5">
    <name type="scientific">Aspergillus violaceofuscus (strain CBS 115571)</name>
    <dbReference type="NCBI Taxonomy" id="1450538"/>
    <lineage>
        <taxon>Eukaryota</taxon>
        <taxon>Fungi</taxon>
        <taxon>Dikarya</taxon>
        <taxon>Ascomycota</taxon>
        <taxon>Pezizomycotina</taxon>
        <taxon>Eurotiomycetes</taxon>
        <taxon>Eurotiomycetidae</taxon>
        <taxon>Eurotiales</taxon>
        <taxon>Aspergillaceae</taxon>
        <taxon>Aspergillus</taxon>
    </lineage>
</organism>
<dbReference type="GO" id="GO:0016787">
    <property type="term" value="F:hydrolase activity"/>
    <property type="evidence" value="ECO:0007669"/>
    <property type="project" value="UniProtKB-KW"/>
</dbReference>
<dbReference type="Gene3D" id="1.20.1440.110">
    <property type="entry name" value="acylaminoacyl peptidase"/>
    <property type="match status" value="1"/>
</dbReference>
<gene>
    <name evidence="4" type="ORF">BO99DRAFT_25147</name>
</gene>
<dbReference type="STRING" id="1450538.A0A2V5H0S4"/>
<dbReference type="OMA" id="SMGAYYS"/>
<dbReference type="PANTHER" id="PTHR22946">
    <property type="entry name" value="DIENELACTONE HYDROLASE DOMAIN-CONTAINING PROTEIN-RELATED"/>
    <property type="match status" value="1"/>
</dbReference>
<dbReference type="InterPro" id="IPR050261">
    <property type="entry name" value="FrsA_esterase"/>
</dbReference>
<feature type="domain" description="AB hydrolase-1" evidence="3">
    <location>
        <begin position="177"/>
        <end position="360"/>
    </location>
</feature>
<dbReference type="SUPFAM" id="SSF53474">
    <property type="entry name" value="alpha/beta-Hydrolases"/>
    <property type="match status" value="1"/>
</dbReference>
<dbReference type="Gene3D" id="3.40.50.1820">
    <property type="entry name" value="alpha/beta hydrolase"/>
    <property type="match status" value="1"/>
</dbReference>
<dbReference type="AlphaFoldDB" id="A0A2V5H0S4"/>
<proteinExistence type="inferred from homology"/>
<reference evidence="4 5" key="1">
    <citation type="submission" date="2018-02" db="EMBL/GenBank/DDBJ databases">
        <title>The genomes of Aspergillus section Nigri reveals drivers in fungal speciation.</title>
        <authorList>
            <consortium name="DOE Joint Genome Institute"/>
            <person name="Vesth T.C."/>
            <person name="Nybo J."/>
            <person name="Theobald S."/>
            <person name="Brandl J."/>
            <person name="Frisvad J.C."/>
            <person name="Nielsen K.F."/>
            <person name="Lyhne E.K."/>
            <person name="Kogle M.E."/>
            <person name="Kuo A."/>
            <person name="Riley R."/>
            <person name="Clum A."/>
            <person name="Nolan M."/>
            <person name="Lipzen A."/>
            <person name="Salamov A."/>
            <person name="Henrissat B."/>
            <person name="Wiebenga A."/>
            <person name="De vries R.P."/>
            <person name="Grigoriev I.V."/>
            <person name="Mortensen U.H."/>
            <person name="Andersen M.R."/>
            <person name="Baker S.E."/>
        </authorList>
    </citation>
    <scope>NUCLEOTIDE SEQUENCE [LARGE SCALE GENOMIC DNA]</scope>
    <source>
        <strain evidence="4 5">CBS 115571</strain>
    </source>
</reference>
<sequence length="429" mass="47936">MFRLFRSDFFNFEALRLLSFTAHEGGEIAEFFTAVARIKDQDEESWYAAWMEAADKAEALATEAELAGNRVAARRAYLRVANYQRSAQFMLNGLPGTDSRLLTASEAAISNFSRAAALFDWSYHRVDIPYEEGLDLPGYVFLPHPSTRLPGGKLPLLIQTVGADATQEEIFYIFPMAALELGYAVLTFEGPGQGIVIRRHGVPMRPDWETVVGKVLDFTEGYATAHPEFDLDLARIALVGSSMGGHLALRGAADPRIRACIAVDPFYTMFDLLKSRMPDPVTNTFVAGGFVPDAGWDYVFGLLGRFNPMTRWEFDFGRWMLGVPTAAQMLRRMQEYTLGTSDGVGFLPRIRCPVLVTGARFSLYSQPEVSTQRIFEELVNVPLDQKEMWVAEDTAEGGLQSKVGAFTVLTTKSFAWLDRMFGIERKIHL</sequence>
<comment type="similarity">
    <text evidence="2">Belongs to the AB hydrolase superfamily. FUS2 hydrolase family.</text>
</comment>
<name>A0A2V5H0S4_ASPV1</name>
<keyword evidence="5" id="KW-1185">Reference proteome</keyword>
<dbReference type="PANTHER" id="PTHR22946:SF13">
    <property type="entry name" value="ALPHA_BETA HYDROLASE PSOB"/>
    <property type="match status" value="1"/>
</dbReference>
<evidence type="ECO:0000256" key="1">
    <source>
        <dbReference type="ARBA" id="ARBA00022801"/>
    </source>
</evidence>
<dbReference type="EMBL" id="KZ825214">
    <property type="protein sequence ID" value="PYI14323.1"/>
    <property type="molecule type" value="Genomic_DNA"/>
</dbReference>
<evidence type="ECO:0000256" key="2">
    <source>
        <dbReference type="ARBA" id="ARBA00038115"/>
    </source>
</evidence>
<evidence type="ECO:0000259" key="3">
    <source>
        <dbReference type="Pfam" id="PF12697"/>
    </source>
</evidence>
<evidence type="ECO:0000313" key="4">
    <source>
        <dbReference type="EMBL" id="PYI14323.1"/>
    </source>
</evidence>
<dbReference type="Pfam" id="PF12697">
    <property type="entry name" value="Abhydrolase_6"/>
    <property type="match status" value="1"/>
</dbReference>
<dbReference type="InterPro" id="IPR029058">
    <property type="entry name" value="AB_hydrolase_fold"/>
</dbReference>
<dbReference type="Proteomes" id="UP000249829">
    <property type="component" value="Unassembled WGS sequence"/>
</dbReference>
<keyword evidence="1 4" id="KW-0378">Hydrolase</keyword>
<evidence type="ECO:0000313" key="5">
    <source>
        <dbReference type="Proteomes" id="UP000249829"/>
    </source>
</evidence>